<evidence type="ECO:0000256" key="5">
    <source>
        <dbReference type="ARBA" id="ARBA00023110"/>
    </source>
</evidence>
<dbReference type="PROSITE" id="PS50005">
    <property type="entry name" value="TPR"/>
    <property type="match status" value="1"/>
</dbReference>
<protein>
    <recommendedName>
        <fullName evidence="2">peptidylprolyl isomerase</fullName>
        <ecNumber evidence="2">5.2.1.8</ecNumber>
    </recommendedName>
    <alternativeName>
        <fullName evidence="7">Rotamase</fullName>
    </alternativeName>
</protein>
<name>A0A8J5CL64_CHIOP</name>
<gene>
    <name evidence="9" type="primary">FKBP4_0</name>
    <name evidence="9" type="ORF">GWK47_001577</name>
</gene>
<keyword evidence="4 8" id="KW-0802">TPR repeat</keyword>
<evidence type="ECO:0000256" key="8">
    <source>
        <dbReference type="PROSITE-ProRule" id="PRU00339"/>
    </source>
</evidence>
<proteinExistence type="predicted"/>
<dbReference type="SUPFAM" id="SSF48452">
    <property type="entry name" value="TPR-like"/>
    <property type="match status" value="1"/>
</dbReference>
<dbReference type="InterPro" id="IPR019734">
    <property type="entry name" value="TPR_rpt"/>
</dbReference>
<dbReference type="Proteomes" id="UP000770661">
    <property type="component" value="Unassembled WGS sequence"/>
</dbReference>
<evidence type="ECO:0000256" key="6">
    <source>
        <dbReference type="ARBA" id="ARBA00023235"/>
    </source>
</evidence>
<dbReference type="SMART" id="SM00028">
    <property type="entry name" value="TPR"/>
    <property type="match status" value="3"/>
</dbReference>
<evidence type="ECO:0000256" key="1">
    <source>
        <dbReference type="ARBA" id="ARBA00000971"/>
    </source>
</evidence>
<dbReference type="SUPFAM" id="SSF54534">
    <property type="entry name" value="FKBP-like"/>
    <property type="match status" value="1"/>
</dbReference>
<accession>A0A8J5CL64</accession>
<dbReference type="AlphaFoldDB" id="A0A8J5CL64"/>
<dbReference type="InterPro" id="IPR050754">
    <property type="entry name" value="FKBP4/5/8-like"/>
</dbReference>
<reference evidence="9" key="1">
    <citation type="submission" date="2020-07" db="EMBL/GenBank/DDBJ databases">
        <title>The High-quality genome of the commercially important snow crab, Chionoecetes opilio.</title>
        <authorList>
            <person name="Jeong J.-H."/>
            <person name="Ryu S."/>
        </authorList>
    </citation>
    <scope>NUCLEOTIDE SEQUENCE</scope>
    <source>
        <strain evidence="9">MADBK_172401_WGS</strain>
        <tissue evidence="9">Digestive gland</tissue>
    </source>
</reference>
<dbReference type="EC" id="5.2.1.8" evidence="2"/>
<feature type="repeat" description="TPR" evidence="8">
    <location>
        <begin position="131"/>
        <end position="164"/>
    </location>
</feature>
<dbReference type="PANTHER" id="PTHR46512:SF9">
    <property type="entry name" value="PEPTIDYLPROLYL ISOMERASE"/>
    <property type="match status" value="1"/>
</dbReference>
<dbReference type="InterPro" id="IPR011990">
    <property type="entry name" value="TPR-like_helical_dom_sf"/>
</dbReference>
<organism evidence="9 10">
    <name type="scientific">Chionoecetes opilio</name>
    <name type="common">Atlantic snow crab</name>
    <name type="synonym">Cancer opilio</name>
    <dbReference type="NCBI Taxonomy" id="41210"/>
    <lineage>
        <taxon>Eukaryota</taxon>
        <taxon>Metazoa</taxon>
        <taxon>Ecdysozoa</taxon>
        <taxon>Arthropoda</taxon>
        <taxon>Crustacea</taxon>
        <taxon>Multicrustacea</taxon>
        <taxon>Malacostraca</taxon>
        <taxon>Eumalacostraca</taxon>
        <taxon>Eucarida</taxon>
        <taxon>Decapoda</taxon>
        <taxon>Pleocyemata</taxon>
        <taxon>Brachyura</taxon>
        <taxon>Eubrachyura</taxon>
        <taxon>Majoidea</taxon>
        <taxon>Majidae</taxon>
        <taxon>Chionoecetes</taxon>
    </lineage>
</organism>
<keyword evidence="10" id="KW-1185">Reference proteome</keyword>
<keyword evidence="5" id="KW-0697">Rotamase</keyword>
<dbReference type="OrthoDB" id="433738at2759"/>
<evidence type="ECO:0000256" key="2">
    <source>
        <dbReference type="ARBA" id="ARBA00013194"/>
    </source>
</evidence>
<evidence type="ECO:0000313" key="9">
    <source>
        <dbReference type="EMBL" id="KAG0714454.1"/>
    </source>
</evidence>
<dbReference type="GO" id="GO:0003755">
    <property type="term" value="F:peptidyl-prolyl cis-trans isomerase activity"/>
    <property type="evidence" value="ECO:0007669"/>
    <property type="project" value="UniProtKB-EC"/>
</dbReference>
<evidence type="ECO:0000256" key="4">
    <source>
        <dbReference type="ARBA" id="ARBA00022803"/>
    </source>
</evidence>
<dbReference type="PANTHER" id="PTHR46512">
    <property type="entry name" value="PEPTIDYLPROLYL ISOMERASE"/>
    <property type="match status" value="1"/>
</dbReference>
<dbReference type="EMBL" id="JACEEZ010020517">
    <property type="protein sequence ID" value="KAG0714454.1"/>
    <property type="molecule type" value="Genomic_DNA"/>
</dbReference>
<evidence type="ECO:0000313" key="10">
    <source>
        <dbReference type="Proteomes" id="UP000770661"/>
    </source>
</evidence>
<keyword evidence="3" id="KW-0677">Repeat</keyword>
<comment type="caution">
    <text evidence="9">The sequence shown here is derived from an EMBL/GenBank/DDBJ whole genome shotgun (WGS) entry which is preliminary data.</text>
</comment>
<dbReference type="Gene3D" id="1.25.40.10">
    <property type="entry name" value="Tetratricopeptide repeat domain"/>
    <property type="match status" value="1"/>
</dbReference>
<evidence type="ECO:0000256" key="3">
    <source>
        <dbReference type="ARBA" id="ARBA00022737"/>
    </source>
</evidence>
<comment type="catalytic activity">
    <reaction evidence="1">
        <text>[protein]-peptidylproline (omega=180) = [protein]-peptidylproline (omega=0)</text>
        <dbReference type="Rhea" id="RHEA:16237"/>
        <dbReference type="Rhea" id="RHEA-COMP:10747"/>
        <dbReference type="Rhea" id="RHEA-COMP:10748"/>
        <dbReference type="ChEBI" id="CHEBI:83833"/>
        <dbReference type="ChEBI" id="CHEBI:83834"/>
        <dbReference type="EC" id="5.2.1.8"/>
    </reaction>
</comment>
<dbReference type="Pfam" id="PF13181">
    <property type="entry name" value="TPR_8"/>
    <property type="match status" value="2"/>
</dbReference>
<sequence length="224" mass="25111">MGYAFGGEGNPSLGVPPGASVEYEAELNSFEKAKEPWEMDQEEKVEQGKTCKDKGTQFLKAEKYKLAVKQYKKIIDLLEFDAGLDDEKKAERHKVLLAGHLNLSMVYLKLKDNASALEHASKAVTMDSTNVKAYFRRGQAHLNIGDALVAQKDFQSCLDLEPSNKAAQQQLSVCVQQIKAHRQKEKQLYGGMFEKFAKQDMVKDKDEPKTITTEVLSDETTEVC</sequence>
<evidence type="ECO:0000256" key="7">
    <source>
        <dbReference type="ARBA" id="ARBA00029569"/>
    </source>
</evidence>
<dbReference type="FunFam" id="1.25.40.10:FF:000008">
    <property type="entry name" value="Peptidylprolyl isomerase"/>
    <property type="match status" value="1"/>
</dbReference>
<keyword evidence="6 9" id="KW-0413">Isomerase</keyword>